<dbReference type="EMBL" id="BJOV01000002">
    <property type="protein sequence ID" value="GEE00626.1"/>
    <property type="molecule type" value="Genomic_DNA"/>
</dbReference>
<name>A0A7I9V5F9_9ACTN</name>
<dbReference type="AlphaFoldDB" id="A0A7I9V5F9"/>
<sequence>MVGDGPPSSDLNFTIAYNAALQSRARRLLDIVMIHESRGRPRKFLPSQFFALAYLTVLAHRPLHYTQIYETYCGLTPDQRETLGLRDDLHYDQVRYFGERVKQLVVAGRVEMVDLMNGIFDAQIPARTTMSVSVDSTDYETYGRIRAFWSADRDPAPTSHDQAQSDVVELKSRRTGWPLLGDDGRPQRTKDPDARDGHRSAHNNRASGPFVGYDLTLGVNTRPYGSKTTVPNYIVSANLTPAGSHHAKAAQPMIDLLQARGHTITDVPADRAYNYAKPELWTQRLRDNGIEPVFDLTKKQRTPKPGPIHGTVVIDGTLFTQALPENLRHLPAHSRDMTVEKHQELAERYDERYANYGYKPMTTRNRRTRFRGPVRADRATSPIRCPNTPYSMRGSQDRPTTTCASRCGCSGTVTLPDSYLPNIRQRNPYGTTKWFKDYYRRNAVESANSQLRDAQPLERGYTRVFGRIKNAFLLGFTIFAHNQRCIVNHFHLRRQNVPPQFPLTHRPLTPDTQAPAPRHTTTRPRAPSG</sequence>
<comment type="caution">
    <text evidence="2">The sequence shown here is derived from an EMBL/GenBank/DDBJ whole genome shotgun (WGS) entry which is preliminary data.</text>
</comment>
<feature type="region of interest" description="Disordered" evidence="1">
    <location>
        <begin position="498"/>
        <end position="529"/>
    </location>
</feature>
<gene>
    <name evidence="2" type="ORF">nbrc107696_10720</name>
</gene>
<feature type="compositionally biased region" description="Basic and acidic residues" evidence="1">
    <location>
        <begin position="182"/>
        <end position="199"/>
    </location>
</feature>
<evidence type="ECO:0008006" key="4">
    <source>
        <dbReference type="Google" id="ProtNLM"/>
    </source>
</evidence>
<keyword evidence="3" id="KW-1185">Reference proteome</keyword>
<evidence type="ECO:0000313" key="2">
    <source>
        <dbReference type="EMBL" id="GEE00626.1"/>
    </source>
</evidence>
<reference evidence="3" key="1">
    <citation type="submission" date="2019-06" db="EMBL/GenBank/DDBJ databases">
        <title>Gordonia isolated from sludge of a wastewater treatment plant.</title>
        <authorList>
            <person name="Tamura T."/>
            <person name="Aoyama K."/>
            <person name="Kang Y."/>
            <person name="Saito S."/>
            <person name="Akiyama N."/>
            <person name="Yazawa K."/>
            <person name="Gonoi T."/>
            <person name="Mikami Y."/>
        </authorList>
    </citation>
    <scope>NUCLEOTIDE SEQUENCE [LARGE SCALE GENOMIC DNA]</scope>
    <source>
        <strain evidence="3">NBRC 107696</strain>
    </source>
</reference>
<feature type="compositionally biased region" description="Polar residues" evidence="1">
    <location>
        <begin position="388"/>
        <end position="397"/>
    </location>
</feature>
<protein>
    <recommendedName>
        <fullName evidence="4">Transposase</fullName>
    </recommendedName>
</protein>
<dbReference type="Proteomes" id="UP000444960">
    <property type="component" value="Unassembled WGS sequence"/>
</dbReference>
<proteinExistence type="predicted"/>
<feature type="region of interest" description="Disordered" evidence="1">
    <location>
        <begin position="373"/>
        <end position="397"/>
    </location>
</feature>
<accession>A0A7I9V5F9</accession>
<evidence type="ECO:0000313" key="3">
    <source>
        <dbReference type="Proteomes" id="UP000444960"/>
    </source>
</evidence>
<organism evidence="2 3">
    <name type="scientific">Gordonia spumicola</name>
    <dbReference type="NCBI Taxonomy" id="589161"/>
    <lineage>
        <taxon>Bacteria</taxon>
        <taxon>Bacillati</taxon>
        <taxon>Actinomycetota</taxon>
        <taxon>Actinomycetes</taxon>
        <taxon>Mycobacteriales</taxon>
        <taxon>Gordoniaceae</taxon>
        <taxon>Gordonia</taxon>
    </lineage>
</organism>
<evidence type="ECO:0000256" key="1">
    <source>
        <dbReference type="SAM" id="MobiDB-lite"/>
    </source>
</evidence>
<feature type="region of interest" description="Disordered" evidence="1">
    <location>
        <begin position="153"/>
        <end position="207"/>
    </location>
</feature>